<evidence type="ECO:0000313" key="2">
    <source>
        <dbReference type="Proteomes" id="UP000283678"/>
    </source>
</evidence>
<dbReference type="Proteomes" id="UP000283678">
    <property type="component" value="Unassembled WGS sequence"/>
</dbReference>
<comment type="caution">
    <text evidence="1">The sequence shown here is derived from an EMBL/GenBank/DDBJ whole genome shotgun (WGS) entry which is preliminary data.</text>
</comment>
<organism evidence="1 2">
    <name type="scientific">Phocaeicola dorei</name>
    <dbReference type="NCBI Taxonomy" id="357276"/>
    <lineage>
        <taxon>Bacteria</taxon>
        <taxon>Pseudomonadati</taxon>
        <taxon>Bacteroidota</taxon>
        <taxon>Bacteroidia</taxon>
        <taxon>Bacteroidales</taxon>
        <taxon>Bacteroidaceae</taxon>
        <taxon>Phocaeicola</taxon>
    </lineage>
</organism>
<sequence length="423" mass="49256">MKVGFFLNQLDSTDCRGILQGNPGIGGSEYEILLVSYLLEQRSNEIDVNLLLKVPMKVPHKKTSIVGDIEGLCNYCTKEKIHVLIINQSQYNFRTKKYFDVCANDVSLILWDHNGMHRDKLDDIYNITQVKRIVCCGREMLDLYRDHIATLKSTYVYNIFPFHSKQWYKDRMDEADNHNVVYMGVLNPIKGFHVLAKSWKRVLDKVPDAQLYVIGSGKLYDKNVKLGKYGLASEDYEQLIMPYLEDSNGQLLPSVHFMGLMGTEKFDVMGKCKVGVPNPTGISETFCICGIEMQLMGCNITTIRHPAYLDTVFNHKYLYKHCSCLADYIIDRLLSPRDNYDDIYNFVNTKFGVESSILRWEKIIQTIDEPWPIERMSEYPYQLKSLKNTLLHLKMKISILNRLPLIRKFYDFYKYNISKSNQW</sequence>
<protein>
    <submittedName>
        <fullName evidence="1">Glycosyltransferase family 1 protein</fullName>
    </submittedName>
</protein>
<accession>A0A412ZKE2</accession>
<keyword evidence="1" id="KW-0808">Transferase</keyword>
<name>A0A412ZKE2_9BACT</name>
<evidence type="ECO:0000313" key="1">
    <source>
        <dbReference type="EMBL" id="RGV81417.1"/>
    </source>
</evidence>
<reference evidence="1 2" key="1">
    <citation type="submission" date="2018-08" db="EMBL/GenBank/DDBJ databases">
        <title>A genome reference for cultivated species of the human gut microbiota.</title>
        <authorList>
            <person name="Zou Y."/>
            <person name="Xue W."/>
            <person name="Luo G."/>
        </authorList>
    </citation>
    <scope>NUCLEOTIDE SEQUENCE [LARGE SCALE GENOMIC DNA]</scope>
    <source>
        <strain evidence="1 2">AF14-1AC</strain>
    </source>
</reference>
<proteinExistence type="predicted"/>
<dbReference type="EMBL" id="QRZL01000001">
    <property type="protein sequence ID" value="RGV81417.1"/>
    <property type="molecule type" value="Genomic_DNA"/>
</dbReference>
<dbReference type="RefSeq" id="WP_118428940.1">
    <property type="nucleotide sequence ID" value="NZ_QRZL01000001.1"/>
</dbReference>
<dbReference type="Gene3D" id="3.40.50.2000">
    <property type="entry name" value="Glycogen Phosphorylase B"/>
    <property type="match status" value="1"/>
</dbReference>
<dbReference type="SUPFAM" id="SSF53756">
    <property type="entry name" value="UDP-Glycosyltransferase/glycogen phosphorylase"/>
    <property type="match status" value="1"/>
</dbReference>
<gene>
    <name evidence="1" type="ORF">DWW04_01635</name>
</gene>
<dbReference type="GO" id="GO:0016740">
    <property type="term" value="F:transferase activity"/>
    <property type="evidence" value="ECO:0007669"/>
    <property type="project" value="UniProtKB-KW"/>
</dbReference>
<dbReference type="AlphaFoldDB" id="A0A412ZKE2"/>